<keyword evidence="3 5" id="KW-1133">Transmembrane helix</keyword>
<protein>
    <recommendedName>
        <fullName evidence="6">HTTM-like domain-containing protein</fullName>
    </recommendedName>
</protein>
<evidence type="ECO:0000256" key="4">
    <source>
        <dbReference type="ARBA" id="ARBA00023136"/>
    </source>
</evidence>
<dbReference type="PANTHER" id="PTHR39535:SF2">
    <property type="entry name" value="HTTM DOMAIN-CONTAINING PROTEIN"/>
    <property type="match status" value="1"/>
</dbReference>
<gene>
    <name evidence="7" type="ORF">ACFSR1_17765</name>
</gene>
<keyword evidence="8" id="KW-1185">Reference proteome</keyword>
<keyword evidence="2 5" id="KW-0812">Transmembrane</keyword>
<dbReference type="PANTHER" id="PTHR39535">
    <property type="entry name" value="SPORULATION-DELAYING PROTEIN SDPB"/>
    <property type="match status" value="1"/>
</dbReference>
<dbReference type="EMBL" id="JBHULE010000019">
    <property type="protein sequence ID" value="MFD2564534.1"/>
    <property type="molecule type" value="Genomic_DNA"/>
</dbReference>
<feature type="transmembrane region" description="Helical" evidence="5">
    <location>
        <begin position="148"/>
        <end position="172"/>
    </location>
</feature>
<dbReference type="InterPro" id="IPR052964">
    <property type="entry name" value="Sporulation_signal_mat"/>
</dbReference>
<comment type="caution">
    <text evidence="7">The sequence shown here is derived from an EMBL/GenBank/DDBJ whole genome shotgun (WGS) entry which is preliminary data.</text>
</comment>
<evidence type="ECO:0000256" key="2">
    <source>
        <dbReference type="ARBA" id="ARBA00022692"/>
    </source>
</evidence>
<dbReference type="Proteomes" id="UP001597319">
    <property type="component" value="Unassembled WGS sequence"/>
</dbReference>
<evidence type="ECO:0000256" key="1">
    <source>
        <dbReference type="ARBA" id="ARBA00004127"/>
    </source>
</evidence>
<accession>A0ABW5LJ20</accession>
<reference evidence="8" key="1">
    <citation type="journal article" date="2019" name="Int. J. Syst. Evol. Microbiol.">
        <title>The Global Catalogue of Microorganisms (GCM) 10K type strain sequencing project: providing services to taxonomists for standard genome sequencing and annotation.</title>
        <authorList>
            <consortium name="The Broad Institute Genomics Platform"/>
            <consortium name="The Broad Institute Genome Sequencing Center for Infectious Disease"/>
            <person name="Wu L."/>
            <person name="Ma J."/>
        </authorList>
    </citation>
    <scope>NUCLEOTIDE SEQUENCE [LARGE SCALE GENOMIC DNA]</scope>
    <source>
        <strain evidence="8">KCTC 52274</strain>
    </source>
</reference>
<proteinExistence type="predicted"/>
<feature type="transmembrane region" description="Helical" evidence="5">
    <location>
        <begin position="59"/>
        <end position="76"/>
    </location>
</feature>
<feature type="transmembrane region" description="Helical" evidence="5">
    <location>
        <begin position="20"/>
        <end position="39"/>
    </location>
</feature>
<evidence type="ECO:0000256" key="3">
    <source>
        <dbReference type="ARBA" id="ARBA00022989"/>
    </source>
</evidence>
<dbReference type="RefSeq" id="WP_378294358.1">
    <property type="nucleotide sequence ID" value="NZ_JBHULE010000019.1"/>
</dbReference>
<evidence type="ECO:0000313" key="7">
    <source>
        <dbReference type="EMBL" id="MFD2564534.1"/>
    </source>
</evidence>
<feature type="transmembrane region" description="Helical" evidence="5">
    <location>
        <begin position="404"/>
        <end position="424"/>
    </location>
</feature>
<name>A0ABW5LJ20_9FLAO</name>
<feature type="transmembrane region" description="Helical" evidence="5">
    <location>
        <begin position="254"/>
        <end position="274"/>
    </location>
</feature>
<comment type="subcellular location">
    <subcellularLocation>
        <location evidence="1">Endomembrane system</location>
        <topology evidence="1">Multi-pass membrane protein</topology>
    </subcellularLocation>
</comment>
<evidence type="ECO:0000313" key="8">
    <source>
        <dbReference type="Proteomes" id="UP001597319"/>
    </source>
</evidence>
<feature type="domain" description="HTTM-like" evidence="6">
    <location>
        <begin position="10"/>
        <end position="269"/>
    </location>
</feature>
<dbReference type="SMART" id="SM00752">
    <property type="entry name" value="HTTM"/>
    <property type="match status" value="1"/>
</dbReference>
<evidence type="ECO:0000256" key="5">
    <source>
        <dbReference type="SAM" id="Phobius"/>
    </source>
</evidence>
<keyword evidence="4 5" id="KW-0472">Membrane</keyword>
<feature type="transmembrane region" description="Helical" evidence="5">
    <location>
        <begin position="204"/>
        <end position="224"/>
    </location>
</feature>
<feature type="transmembrane region" description="Helical" evidence="5">
    <location>
        <begin position="231"/>
        <end position="248"/>
    </location>
</feature>
<evidence type="ECO:0000259" key="6">
    <source>
        <dbReference type="SMART" id="SM00752"/>
    </source>
</evidence>
<dbReference type="InterPro" id="IPR011020">
    <property type="entry name" value="HTTM-like"/>
</dbReference>
<feature type="transmembrane region" description="Helical" evidence="5">
    <location>
        <begin position="109"/>
        <end position="127"/>
    </location>
</feature>
<sequence>MLRLLYQFLFKKISPIGLGIFRIGYGINFLLEILNIFNYRQLYFDKIPYLDVNFPDTTLLFLLWMVIISFLVVGYYTRISAILNYVFTIVFISSMTTYEYHMFYTYTGVNFLLIFLPIQKVLSIDFLRMKFRCIEKGINYKIEKVAKINYLLPAFVGIGLFYFDSAFTYKIYSPMWLKGLGVWLPSSIPHITISENQWFLNQEFLVKFLSYLTMLFEFMFIFLFWHKRYRVFLLLIGLGLHLGIAMEFPIPYFAMGYVAIYLIMVPVTFWGLLWKKIINKQPKLTLFYDKRNLSIAKLVTLIQCLDIFKAIRVESKESFSASDDVVFQSDLILADSDQKIYTGNALLPIICKSSPLCYPILWLSRVVLFKNTFIGSLDQISEDKSTIELVDFKGVPYHEIRDKFFVLVMILAFFLQIQVNHNFFGSGKFDAAVHKISKQYFGITHHDVFVDSHLIGYNNVYTIKYEGELLPILDERGMADRYVSGGSYAYWIFRVNMPYVKENAYSLRKGMIDYTSFWMHRNDMDLSKIQKFEIVRKKVALSFQWERDLLEKNINSPWEKVGELKWKDKKAHFFWSSDGHNK</sequence>
<organism evidence="7 8">
    <name type="scientific">Aquimarina rubra</name>
    <dbReference type="NCBI Taxonomy" id="1920033"/>
    <lineage>
        <taxon>Bacteria</taxon>
        <taxon>Pseudomonadati</taxon>
        <taxon>Bacteroidota</taxon>
        <taxon>Flavobacteriia</taxon>
        <taxon>Flavobacteriales</taxon>
        <taxon>Flavobacteriaceae</taxon>
        <taxon>Aquimarina</taxon>
    </lineage>
</organism>